<evidence type="ECO:0000256" key="8">
    <source>
        <dbReference type="SAM" id="Phobius"/>
    </source>
</evidence>
<evidence type="ECO:0000256" key="7">
    <source>
        <dbReference type="PROSITE-ProRule" id="PRU00023"/>
    </source>
</evidence>
<dbReference type="InterPro" id="IPR002110">
    <property type="entry name" value="Ankyrin_rpt"/>
</dbReference>
<evidence type="ECO:0000256" key="3">
    <source>
        <dbReference type="ARBA" id="ARBA00022737"/>
    </source>
</evidence>
<proteinExistence type="predicted"/>
<dbReference type="PANTHER" id="PTHR24186">
    <property type="entry name" value="PROTEIN PHOSPHATASE 1 REGULATORY SUBUNIT"/>
    <property type="match status" value="1"/>
</dbReference>
<keyword evidence="11" id="KW-1185">Reference proteome</keyword>
<gene>
    <name evidence="10" type="ORF">MKW98_000923</name>
</gene>
<feature type="domain" description="PGG" evidence="9">
    <location>
        <begin position="244"/>
        <end position="278"/>
    </location>
</feature>
<feature type="transmembrane region" description="Helical" evidence="8">
    <location>
        <begin position="382"/>
        <end position="406"/>
    </location>
</feature>
<dbReference type="PROSITE" id="PS50088">
    <property type="entry name" value="ANK_REPEAT"/>
    <property type="match status" value="2"/>
</dbReference>
<dbReference type="InterPro" id="IPR026961">
    <property type="entry name" value="PGG_dom"/>
</dbReference>
<dbReference type="PANTHER" id="PTHR24186:SF37">
    <property type="entry name" value="PGG DOMAIN-CONTAINING PROTEIN"/>
    <property type="match status" value="1"/>
</dbReference>
<evidence type="ECO:0000256" key="1">
    <source>
        <dbReference type="ARBA" id="ARBA00004141"/>
    </source>
</evidence>
<evidence type="ECO:0000256" key="2">
    <source>
        <dbReference type="ARBA" id="ARBA00022692"/>
    </source>
</evidence>
<keyword evidence="6 8" id="KW-0472">Membrane</keyword>
<dbReference type="SUPFAM" id="SSF48403">
    <property type="entry name" value="Ankyrin repeat"/>
    <property type="match status" value="1"/>
</dbReference>
<organism evidence="10 11">
    <name type="scientific">Papaver atlanticum</name>
    <dbReference type="NCBI Taxonomy" id="357466"/>
    <lineage>
        <taxon>Eukaryota</taxon>
        <taxon>Viridiplantae</taxon>
        <taxon>Streptophyta</taxon>
        <taxon>Embryophyta</taxon>
        <taxon>Tracheophyta</taxon>
        <taxon>Spermatophyta</taxon>
        <taxon>Magnoliopsida</taxon>
        <taxon>Ranunculales</taxon>
        <taxon>Papaveraceae</taxon>
        <taxon>Papaveroideae</taxon>
        <taxon>Papaver</taxon>
    </lineage>
</organism>
<comment type="caution">
    <text evidence="10">The sequence shown here is derived from an EMBL/GenBank/DDBJ whole genome shotgun (WGS) entry which is preliminary data.</text>
</comment>
<name>A0AAD4XDG4_9MAGN</name>
<dbReference type="Gene3D" id="1.25.40.20">
    <property type="entry name" value="Ankyrin repeat-containing domain"/>
    <property type="match status" value="1"/>
</dbReference>
<feature type="transmembrane region" description="Helical" evidence="8">
    <location>
        <begin position="457"/>
        <end position="475"/>
    </location>
</feature>
<evidence type="ECO:0000256" key="6">
    <source>
        <dbReference type="ARBA" id="ARBA00023136"/>
    </source>
</evidence>
<keyword evidence="4 8" id="KW-1133">Transmembrane helix</keyword>
<feature type="transmembrane region" description="Helical" evidence="8">
    <location>
        <begin position="496"/>
        <end position="518"/>
    </location>
</feature>
<feature type="repeat" description="ANK" evidence="7">
    <location>
        <begin position="51"/>
        <end position="73"/>
    </location>
</feature>
<comment type="subcellular location">
    <subcellularLocation>
        <location evidence="1">Membrane</location>
        <topology evidence="1">Multi-pass membrane protein</topology>
    </subcellularLocation>
</comment>
<evidence type="ECO:0000313" key="10">
    <source>
        <dbReference type="EMBL" id="KAI3900023.1"/>
    </source>
</evidence>
<evidence type="ECO:0000256" key="5">
    <source>
        <dbReference type="ARBA" id="ARBA00023043"/>
    </source>
</evidence>
<dbReference type="GO" id="GO:0005886">
    <property type="term" value="C:plasma membrane"/>
    <property type="evidence" value="ECO:0007669"/>
    <property type="project" value="TreeGrafter"/>
</dbReference>
<dbReference type="Pfam" id="PF12796">
    <property type="entry name" value="Ank_2"/>
    <property type="match status" value="1"/>
</dbReference>
<dbReference type="InterPro" id="IPR036770">
    <property type="entry name" value="Ankyrin_rpt-contain_sf"/>
</dbReference>
<protein>
    <recommendedName>
        <fullName evidence="9">PGG domain-containing protein</fullName>
    </recommendedName>
</protein>
<dbReference type="Pfam" id="PF13962">
    <property type="entry name" value="PGG"/>
    <property type="match status" value="2"/>
</dbReference>
<reference evidence="10" key="1">
    <citation type="submission" date="2022-04" db="EMBL/GenBank/DDBJ databases">
        <title>A functionally conserved STORR gene fusion in Papaver species that diverged 16.8 million years ago.</title>
        <authorList>
            <person name="Catania T."/>
        </authorList>
    </citation>
    <scope>NUCLEOTIDE SEQUENCE</scope>
    <source>
        <strain evidence="10">S-188037</strain>
    </source>
</reference>
<feature type="domain" description="PGG" evidence="9">
    <location>
        <begin position="369"/>
        <end position="436"/>
    </location>
</feature>
<evidence type="ECO:0000313" key="11">
    <source>
        <dbReference type="Proteomes" id="UP001202328"/>
    </source>
</evidence>
<feature type="repeat" description="ANK" evidence="7">
    <location>
        <begin position="85"/>
        <end position="117"/>
    </location>
</feature>
<feature type="transmembrane region" description="Helical" evidence="8">
    <location>
        <begin position="418"/>
        <end position="437"/>
    </location>
</feature>
<evidence type="ECO:0000256" key="4">
    <source>
        <dbReference type="ARBA" id="ARBA00022989"/>
    </source>
</evidence>
<accession>A0AAD4XDG4</accession>
<sequence length="525" mass="58766">MFGDSRLNNLDEVYTSFCRTPLHIAVMCDDIEFPKRILSVRPDLASKEDKQGFTPLHLASARPSLQMVKLLLKARPGACVAKDKDGRTPLHLAVMKDRVEIMKALMEEKPDAVHVKNDENGETILHFCVKNNDSFTTLKLLVDKLPLARNLDRDTAISIDSKDNDGNTIVNYLLHSNNIRIDIDAINKKGLKALDVLSEAESNDLKTGFYNDLGHNKELTDETLSGKKDHKQVNKKSQKKRDNAERVNALLVVATLIGQIAFQAALNPPGGVWQDDLKVDSKEDPVKFYYYILRMFGSTKTDVLDSNDEVPDPSASLNTLYFIEDLVNRTGQDKNTMKGLILQDFTGDVISFYNSSEGGMFFPYLIRYAGFPIMAYKNPELYGTYMLVNTVAFSLSLTIVFAVICGFVHDKSVAQNRILVMLLCISIGCISIGYLVVLESLVPYFFLKGQVGSSVSIYFVLCCICGIGLLLWRLLSRMVKLQKKRLTPFNYLKALFRMDASAAGKVVLLIFGICAVYFTSKVVRI</sequence>
<dbReference type="EMBL" id="JAJJMB010011750">
    <property type="protein sequence ID" value="KAI3900023.1"/>
    <property type="molecule type" value="Genomic_DNA"/>
</dbReference>
<evidence type="ECO:0000259" key="9">
    <source>
        <dbReference type="Pfam" id="PF13962"/>
    </source>
</evidence>
<keyword evidence="3" id="KW-0677">Repeat</keyword>
<dbReference type="AlphaFoldDB" id="A0AAD4XDG4"/>
<keyword evidence="5 7" id="KW-0040">ANK repeat</keyword>
<dbReference type="PROSITE" id="PS50297">
    <property type="entry name" value="ANK_REP_REGION"/>
    <property type="match status" value="2"/>
</dbReference>
<dbReference type="SMART" id="SM00248">
    <property type="entry name" value="ANK"/>
    <property type="match status" value="4"/>
</dbReference>
<dbReference type="Proteomes" id="UP001202328">
    <property type="component" value="Unassembled WGS sequence"/>
</dbReference>
<keyword evidence="2 8" id="KW-0812">Transmembrane</keyword>